<dbReference type="AlphaFoldDB" id="A0AAD7CZ94"/>
<feature type="region of interest" description="Disordered" evidence="1">
    <location>
        <begin position="129"/>
        <end position="151"/>
    </location>
</feature>
<accession>A0AAD7CZ94</accession>
<feature type="region of interest" description="Disordered" evidence="1">
    <location>
        <begin position="1"/>
        <end position="41"/>
    </location>
</feature>
<feature type="compositionally biased region" description="Low complexity" evidence="1">
    <location>
        <begin position="16"/>
        <end position="34"/>
    </location>
</feature>
<evidence type="ECO:0000313" key="3">
    <source>
        <dbReference type="Proteomes" id="UP001221757"/>
    </source>
</evidence>
<evidence type="ECO:0000256" key="1">
    <source>
        <dbReference type="SAM" id="MobiDB-lite"/>
    </source>
</evidence>
<name>A0AAD7CZ94_MYCRO</name>
<feature type="region of interest" description="Disordered" evidence="1">
    <location>
        <begin position="293"/>
        <end position="329"/>
    </location>
</feature>
<proteinExistence type="predicted"/>
<sequence length="582" mass="63524">MELRTYGGIWSPAQYSPRLSPSSSPPSATSNPAARRARKLPTTSVALYSPGACRAAAAGVCADEDGRKARDDEMRRGGRAWSASCSCSACSAISSAPQDRLIRGHDVEHRRREAADVRCGRTRRRGVWEGEEDAEAHAGEGIGGGDGADGEIESDVAHVVERAPRRRRGLCRLVRGHAECGHRITRLTTLESCEARAELRSALSVPLFRSVAPLAHDSAHFLIAKEQRHQGSAHEFSKALAAHGTEPAVSTRRRVVPLPLMRSLQVRLLATVATRTYRCLRRIAMHCFKPMATPQKSKGARPAASPCTSSHGASSIQAETTQTPTQTPACRTLSSARGCAGLYKVRDPALLRRSVLTLVPEAAALLRYVTAPPPSWPSPALMRLDHCAQVRWGRSAQVRPLVRALPEWPLPRSGTARRARRDARECANARIVMRVRLAGSGPNGGDAPRATHHWRAQFIDERGPTDLLLLLKKGAWTERANAPCPERKRTTVRPACRARRDSRDSASGRAGAACGWCALGVVRSCVYPPQRRLVIQLGFTWLKHALRSFGSPRQLGIVLEVDSHKTGLNTSYRESETVNNER</sequence>
<comment type="caution">
    <text evidence="2">The sequence shown here is derived from an EMBL/GenBank/DDBJ whole genome shotgun (WGS) entry which is preliminary data.</text>
</comment>
<organism evidence="2 3">
    <name type="scientific">Mycena rosella</name>
    <name type="common">Pink bonnet</name>
    <name type="synonym">Agaricus rosellus</name>
    <dbReference type="NCBI Taxonomy" id="1033263"/>
    <lineage>
        <taxon>Eukaryota</taxon>
        <taxon>Fungi</taxon>
        <taxon>Dikarya</taxon>
        <taxon>Basidiomycota</taxon>
        <taxon>Agaricomycotina</taxon>
        <taxon>Agaricomycetes</taxon>
        <taxon>Agaricomycetidae</taxon>
        <taxon>Agaricales</taxon>
        <taxon>Marasmiineae</taxon>
        <taxon>Mycenaceae</taxon>
        <taxon>Mycena</taxon>
    </lineage>
</organism>
<protein>
    <submittedName>
        <fullName evidence="2">Uncharacterized protein</fullName>
    </submittedName>
</protein>
<dbReference type="Proteomes" id="UP001221757">
    <property type="component" value="Unassembled WGS sequence"/>
</dbReference>
<evidence type="ECO:0000313" key="2">
    <source>
        <dbReference type="EMBL" id="KAJ7670978.1"/>
    </source>
</evidence>
<feature type="compositionally biased region" description="Polar residues" evidence="1">
    <location>
        <begin position="306"/>
        <end position="319"/>
    </location>
</feature>
<dbReference type="EMBL" id="JARKIE010000178">
    <property type="protein sequence ID" value="KAJ7670978.1"/>
    <property type="molecule type" value="Genomic_DNA"/>
</dbReference>
<reference evidence="2" key="1">
    <citation type="submission" date="2023-03" db="EMBL/GenBank/DDBJ databases">
        <title>Massive genome expansion in bonnet fungi (Mycena s.s.) driven by repeated elements and novel gene families across ecological guilds.</title>
        <authorList>
            <consortium name="Lawrence Berkeley National Laboratory"/>
            <person name="Harder C.B."/>
            <person name="Miyauchi S."/>
            <person name="Viragh M."/>
            <person name="Kuo A."/>
            <person name="Thoen E."/>
            <person name="Andreopoulos B."/>
            <person name="Lu D."/>
            <person name="Skrede I."/>
            <person name="Drula E."/>
            <person name="Henrissat B."/>
            <person name="Morin E."/>
            <person name="Kohler A."/>
            <person name="Barry K."/>
            <person name="LaButti K."/>
            <person name="Morin E."/>
            <person name="Salamov A."/>
            <person name="Lipzen A."/>
            <person name="Mereny Z."/>
            <person name="Hegedus B."/>
            <person name="Baldrian P."/>
            <person name="Stursova M."/>
            <person name="Weitz H."/>
            <person name="Taylor A."/>
            <person name="Grigoriev I.V."/>
            <person name="Nagy L.G."/>
            <person name="Martin F."/>
            <person name="Kauserud H."/>
        </authorList>
    </citation>
    <scope>NUCLEOTIDE SEQUENCE</scope>
    <source>
        <strain evidence="2">CBHHK067</strain>
    </source>
</reference>
<gene>
    <name evidence="2" type="ORF">B0H17DRAFT_1183681</name>
</gene>
<keyword evidence="3" id="KW-1185">Reference proteome</keyword>